<dbReference type="InterPro" id="IPR029787">
    <property type="entry name" value="Nucleotide_cyclase"/>
</dbReference>
<protein>
    <submittedName>
        <fullName evidence="2">DUF427 domain-containing protein</fullName>
    </submittedName>
</protein>
<dbReference type="InterPro" id="IPR038694">
    <property type="entry name" value="DUF427_sf"/>
</dbReference>
<dbReference type="EMBL" id="JAPEVI010000003">
    <property type="protein sequence ID" value="MCX2722125.1"/>
    <property type="molecule type" value="Genomic_DNA"/>
</dbReference>
<dbReference type="SMART" id="SM00044">
    <property type="entry name" value="CYCc"/>
    <property type="match status" value="1"/>
</dbReference>
<dbReference type="Pfam" id="PF04248">
    <property type="entry name" value="NTP_transf_9"/>
    <property type="match status" value="1"/>
</dbReference>
<feature type="domain" description="Guanylate cyclase" evidence="1">
    <location>
        <begin position="341"/>
        <end position="469"/>
    </location>
</feature>
<dbReference type="Proteomes" id="UP001300261">
    <property type="component" value="Unassembled WGS sequence"/>
</dbReference>
<evidence type="ECO:0000313" key="2">
    <source>
        <dbReference type="EMBL" id="MCX2722125.1"/>
    </source>
</evidence>
<dbReference type="InterPro" id="IPR001054">
    <property type="entry name" value="A/G_cyclase"/>
</dbReference>
<dbReference type="InterPro" id="IPR050697">
    <property type="entry name" value="Adenylyl/Guanylyl_Cyclase_3/4"/>
</dbReference>
<dbReference type="SUPFAM" id="SSF55073">
    <property type="entry name" value="Nucleotide cyclase"/>
    <property type="match status" value="1"/>
</dbReference>
<dbReference type="PANTHER" id="PTHR43081">
    <property type="entry name" value="ADENYLATE CYCLASE, TERMINAL-DIFFERENTIATION SPECIFIC-RELATED"/>
    <property type="match status" value="1"/>
</dbReference>
<accession>A0ABT3QYZ3</accession>
<organism evidence="2 3">
    <name type="scientific">Roseibium salinum</name>
    <dbReference type="NCBI Taxonomy" id="1604349"/>
    <lineage>
        <taxon>Bacteria</taxon>
        <taxon>Pseudomonadati</taxon>
        <taxon>Pseudomonadota</taxon>
        <taxon>Alphaproteobacteria</taxon>
        <taxon>Hyphomicrobiales</taxon>
        <taxon>Stappiaceae</taxon>
        <taxon>Roseibium</taxon>
    </lineage>
</organism>
<dbReference type="PANTHER" id="PTHR43081:SF11">
    <property type="entry name" value="BLR2264 PROTEIN"/>
    <property type="match status" value="1"/>
</dbReference>
<proteinExistence type="predicted"/>
<name>A0ABT3QYZ3_9HYPH</name>
<gene>
    <name evidence="2" type="ORF">ON753_06850</name>
</gene>
<evidence type="ECO:0000259" key="1">
    <source>
        <dbReference type="PROSITE" id="PS50125"/>
    </source>
</evidence>
<dbReference type="CDD" id="cd07302">
    <property type="entry name" value="CHD"/>
    <property type="match status" value="1"/>
</dbReference>
<reference evidence="2 3" key="1">
    <citation type="journal article" date="2016" name="Int. J. Syst. Evol. Microbiol.">
        <title>Labrenzia salina sp. nov., isolated from the rhizosphere of the halophyte Arthrocnemum macrostachyum.</title>
        <authorList>
            <person name="Camacho M."/>
            <person name="Redondo-Gomez S."/>
            <person name="Rodriguez-Llorente I."/>
            <person name="Rohde M."/>
            <person name="Sproer C."/>
            <person name="Schumann P."/>
            <person name="Klenk H.P."/>
            <person name="Montero-Calasanz M.D.C."/>
        </authorList>
    </citation>
    <scope>NUCLEOTIDE SEQUENCE [LARGE SCALE GENOMIC DNA]</scope>
    <source>
        <strain evidence="2 3">DSM 29163</strain>
    </source>
</reference>
<dbReference type="PROSITE" id="PS50125">
    <property type="entry name" value="GUANYLATE_CYCLASE_2"/>
    <property type="match status" value="1"/>
</dbReference>
<evidence type="ECO:0000313" key="3">
    <source>
        <dbReference type="Proteomes" id="UP001300261"/>
    </source>
</evidence>
<dbReference type="InterPro" id="IPR007361">
    <property type="entry name" value="DUF427"/>
</dbReference>
<dbReference type="RefSeq" id="WP_265961824.1">
    <property type="nucleotide sequence ID" value="NZ_JAPEVI010000003.1"/>
</dbReference>
<dbReference type="Gene3D" id="2.170.150.40">
    <property type="entry name" value="Domain of unknown function (DUF427)"/>
    <property type="match status" value="1"/>
</dbReference>
<dbReference type="Pfam" id="PF00211">
    <property type="entry name" value="Guanylate_cyc"/>
    <property type="match status" value="1"/>
</dbReference>
<sequence>MTVRVQQTSNDYGILVEPLSGPVTAWRGDFVLARSERARVMYETRLPPVVYFPREDVVAKLEPAPDFRTFCPFKGTASYAHVHVGEEVFEHGAWSYRNALPEGKAVDGYVAFMPGTVSGIEHQGDALGMPPAGNITGPTVDWLLREAWAKRTPEELTAALGRRLVEDGISVCRLTILIWSLHPMIAGRHFIWTRDSDEVTSFSPSYEVLDSPAFRESPLQHVADGLGGIRQKLDSNPDEFNFPILEDLRQQGVTDYVAMPLPFSGGRINVMTLACDDPDGFTTANLGLVFECSALISRLFEVFALTSNATSLLETYLGKRTGARVLGGEIRRGDGDVIDAAIVFCDLRNSTRLEAELGRDAYVAELNRFFEITTDVINAHEGEVLKFIGDAVLAIFPASSGYQEACRQAVASADEIVNRLQEPGGEGNARLSCSIGIAFGEVTYGNVGSKERLDFTVIGSAANIAARLGDHGKAQGHAVVTTREVAEVAGCAAEALGAVRLHNVTEPVEAYAISPLCRPQDADR</sequence>
<keyword evidence="3" id="KW-1185">Reference proteome</keyword>
<comment type="caution">
    <text evidence="2">The sequence shown here is derived from an EMBL/GenBank/DDBJ whole genome shotgun (WGS) entry which is preliminary data.</text>
</comment>
<dbReference type="Gene3D" id="3.30.70.1230">
    <property type="entry name" value="Nucleotide cyclase"/>
    <property type="match status" value="1"/>
</dbReference>